<protein>
    <submittedName>
        <fullName evidence="1">Uncharacterized protein</fullName>
    </submittedName>
</protein>
<organism evidence="1 2">
    <name type="scientific">Desulfosporosinus metallidurans</name>
    <dbReference type="NCBI Taxonomy" id="1888891"/>
    <lineage>
        <taxon>Bacteria</taxon>
        <taxon>Bacillati</taxon>
        <taxon>Bacillota</taxon>
        <taxon>Clostridia</taxon>
        <taxon>Eubacteriales</taxon>
        <taxon>Desulfitobacteriaceae</taxon>
        <taxon>Desulfosporosinus</taxon>
    </lineage>
</organism>
<keyword evidence="2" id="KW-1185">Reference proteome</keyword>
<reference evidence="1 2" key="1">
    <citation type="submission" date="2016-09" db="EMBL/GenBank/DDBJ databases">
        <title>Complete genome of Desulfosporosinus sp. OL.</title>
        <authorList>
            <person name="Mardanov A."/>
            <person name="Beletsky A."/>
            <person name="Panova A."/>
            <person name="Karnachuk O."/>
            <person name="Ravin N."/>
        </authorList>
    </citation>
    <scope>NUCLEOTIDE SEQUENCE [LARGE SCALE GENOMIC DNA]</scope>
    <source>
        <strain evidence="1 2">OL</strain>
    </source>
</reference>
<sequence>MGQDASAEQTDVRLSEYRGWFDFPAVVNDEVVVFIQIIGKIGVDTADRIGFSVFFRTYYHIQSGLISATDARNIPPVADGG</sequence>
<name>A0A1Q8QNM4_9FIRM</name>
<dbReference type="AlphaFoldDB" id="A0A1Q8QNM4"/>
<evidence type="ECO:0000313" key="2">
    <source>
        <dbReference type="Proteomes" id="UP000186102"/>
    </source>
</evidence>
<accession>A0A1Q8QNM4</accession>
<gene>
    <name evidence="1" type="ORF">DSOL_3756</name>
</gene>
<comment type="caution">
    <text evidence="1">The sequence shown here is derived from an EMBL/GenBank/DDBJ whole genome shotgun (WGS) entry which is preliminary data.</text>
</comment>
<dbReference type="Proteomes" id="UP000186102">
    <property type="component" value="Unassembled WGS sequence"/>
</dbReference>
<evidence type="ECO:0000313" key="1">
    <source>
        <dbReference type="EMBL" id="OLN28945.1"/>
    </source>
</evidence>
<dbReference type="EMBL" id="MLBF01000037">
    <property type="protein sequence ID" value="OLN28945.1"/>
    <property type="molecule type" value="Genomic_DNA"/>
</dbReference>
<proteinExistence type="predicted"/>